<dbReference type="GO" id="GO:0005198">
    <property type="term" value="F:structural molecule activity"/>
    <property type="evidence" value="ECO:0007669"/>
    <property type="project" value="InterPro"/>
</dbReference>
<dbReference type="SUPFAM" id="SSF64518">
    <property type="entry name" value="Phase 1 flagellin"/>
    <property type="match status" value="1"/>
</dbReference>
<dbReference type="GO" id="GO:0009288">
    <property type="term" value="C:bacterial-type flagellum"/>
    <property type="evidence" value="ECO:0007669"/>
    <property type="project" value="InterPro"/>
</dbReference>
<evidence type="ECO:0000259" key="1">
    <source>
        <dbReference type="Pfam" id="PF00669"/>
    </source>
</evidence>
<dbReference type="PANTHER" id="PTHR42792">
    <property type="entry name" value="FLAGELLIN"/>
    <property type="match status" value="1"/>
</dbReference>
<sequence>MMRITTNTTLYTYQKNLMKSSNQLYSAMNSVITGRNFDTYAADPAAATRAFQIHSSLNATNTQASNNNAVLKKFSTAWDVADDMIDKLVTDLAQAPALKGLSDTNLSTLNTQGDVIFSGAESIIQSLNNTYNGSYIFAGADTQNPPFAIETEGDKHYVTYRGIRLDDPNSAYYEKEYLDENGNTVPRDSSDPSKGNYTNQEMLEKWDSEHLYVDIGIGFELDRDDNVIPSTAFDSAISGADFIGGAGLDEDGDPKNIVSIMLRLSEVFKGYDQENKTWSDAGDKEDAERLMGKLTKAQSALSNQHVNLETKAEYLETNQSQLESSFDALNTELNSIERVDRVEAILTLSAAQTSYNAALQVGANVIPQSLMDYLN</sequence>
<reference evidence="2" key="2">
    <citation type="submission" date="2021-04" db="EMBL/GenBank/DDBJ databases">
        <authorList>
            <person name="Gilroy R."/>
        </authorList>
    </citation>
    <scope>NUCLEOTIDE SEQUENCE</scope>
    <source>
        <strain evidence="2">CHK192-8294</strain>
    </source>
</reference>
<dbReference type="Gene3D" id="1.20.1330.10">
    <property type="entry name" value="f41 fragment of flagellin, N-terminal domain"/>
    <property type="match status" value="1"/>
</dbReference>
<dbReference type="InterPro" id="IPR001492">
    <property type="entry name" value="Flagellin"/>
</dbReference>
<proteinExistence type="predicted"/>
<reference evidence="2" key="1">
    <citation type="journal article" date="2021" name="PeerJ">
        <title>Extensive microbial diversity within the chicken gut microbiome revealed by metagenomics and culture.</title>
        <authorList>
            <person name="Gilroy R."/>
            <person name="Ravi A."/>
            <person name="Getino M."/>
            <person name="Pursley I."/>
            <person name="Horton D.L."/>
            <person name="Alikhan N.F."/>
            <person name="Baker D."/>
            <person name="Gharbi K."/>
            <person name="Hall N."/>
            <person name="Watson M."/>
            <person name="Adriaenssens E.M."/>
            <person name="Foster-Nyarko E."/>
            <person name="Jarju S."/>
            <person name="Secka A."/>
            <person name="Antonio M."/>
            <person name="Oren A."/>
            <person name="Chaudhuri R.R."/>
            <person name="La Ragione R."/>
            <person name="Hildebrand F."/>
            <person name="Pallen M.J."/>
        </authorList>
    </citation>
    <scope>NUCLEOTIDE SEQUENCE</scope>
    <source>
        <strain evidence="2">CHK192-8294</strain>
    </source>
</reference>
<feature type="domain" description="Flagellin N-terminal" evidence="1">
    <location>
        <begin position="4"/>
        <end position="141"/>
    </location>
</feature>
<dbReference type="AlphaFoldDB" id="A0A9D2SBF7"/>
<dbReference type="EMBL" id="DWXO01000060">
    <property type="protein sequence ID" value="HJB80541.1"/>
    <property type="molecule type" value="Genomic_DNA"/>
</dbReference>
<protein>
    <recommendedName>
        <fullName evidence="1">Flagellin N-terminal domain-containing protein</fullName>
    </recommendedName>
</protein>
<name>A0A9D2SBF7_9FIRM</name>
<evidence type="ECO:0000313" key="3">
    <source>
        <dbReference type="Proteomes" id="UP000823921"/>
    </source>
</evidence>
<dbReference type="Proteomes" id="UP000823921">
    <property type="component" value="Unassembled WGS sequence"/>
</dbReference>
<dbReference type="InterPro" id="IPR001029">
    <property type="entry name" value="Flagellin_N"/>
</dbReference>
<dbReference type="PANTHER" id="PTHR42792:SF1">
    <property type="entry name" value="FLAGELLAR HOOK-ASSOCIATED PROTEIN 3"/>
    <property type="match status" value="1"/>
</dbReference>
<accession>A0A9D2SBF7</accession>
<evidence type="ECO:0000313" key="2">
    <source>
        <dbReference type="EMBL" id="HJB80541.1"/>
    </source>
</evidence>
<organism evidence="2 3">
    <name type="scientific">Candidatus Flavonifractor intestinigallinarum</name>
    <dbReference type="NCBI Taxonomy" id="2838586"/>
    <lineage>
        <taxon>Bacteria</taxon>
        <taxon>Bacillati</taxon>
        <taxon>Bacillota</taxon>
        <taxon>Clostridia</taxon>
        <taxon>Eubacteriales</taxon>
        <taxon>Oscillospiraceae</taxon>
        <taxon>Flavonifractor</taxon>
    </lineage>
</organism>
<gene>
    <name evidence="2" type="ORF">H9712_06115</name>
</gene>
<dbReference type="Pfam" id="PF00669">
    <property type="entry name" value="Flagellin_N"/>
    <property type="match status" value="1"/>
</dbReference>
<comment type="caution">
    <text evidence="2">The sequence shown here is derived from an EMBL/GenBank/DDBJ whole genome shotgun (WGS) entry which is preliminary data.</text>
</comment>